<dbReference type="RefSeq" id="WP_072362992.1">
    <property type="nucleotide sequence ID" value="NZ_CP139972.1"/>
</dbReference>
<keyword evidence="2" id="KW-0812">Transmembrane</keyword>
<evidence type="ECO:0000259" key="4">
    <source>
        <dbReference type="Pfam" id="PF16344"/>
    </source>
</evidence>
<evidence type="ECO:0000313" key="8">
    <source>
        <dbReference type="Proteomes" id="UP001326715"/>
    </source>
</evidence>
<dbReference type="AlphaFoldDB" id="A0A1K1RNB1"/>
<dbReference type="OrthoDB" id="643697at2"/>
<evidence type="ECO:0000259" key="3">
    <source>
        <dbReference type="Pfam" id="PF04773"/>
    </source>
</evidence>
<evidence type="ECO:0000313" key="7">
    <source>
        <dbReference type="Proteomes" id="UP000183788"/>
    </source>
</evidence>
<dbReference type="Proteomes" id="UP001326715">
    <property type="component" value="Chromosome"/>
</dbReference>
<organism evidence="5 7">
    <name type="scientific">Chitinophaga sancti</name>
    <dbReference type="NCBI Taxonomy" id="1004"/>
    <lineage>
        <taxon>Bacteria</taxon>
        <taxon>Pseudomonadati</taxon>
        <taxon>Bacteroidota</taxon>
        <taxon>Chitinophagia</taxon>
        <taxon>Chitinophagales</taxon>
        <taxon>Chitinophagaceae</taxon>
        <taxon>Chitinophaga</taxon>
    </lineage>
</organism>
<evidence type="ECO:0000313" key="5">
    <source>
        <dbReference type="EMBL" id="SFW73300.1"/>
    </source>
</evidence>
<dbReference type="Pfam" id="PF16344">
    <property type="entry name" value="FecR_C"/>
    <property type="match status" value="1"/>
</dbReference>
<dbReference type="GO" id="GO:0016989">
    <property type="term" value="F:sigma factor antagonist activity"/>
    <property type="evidence" value="ECO:0007669"/>
    <property type="project" value="TreeGrafter"/>
</dbReference>
<dbReference type="Gene3D" id="2.60.120.1440">
    <property type="match status" value="1"/>
</dbReference>
<feature type="compositionally biased region" description="Basic and acidic residues" evidence="1">
    <location>
        <begin position="95"/>
        <end position="104"/>
    </location>
</feature>
<reference evidence="5 7" key="1">
    <citation type="submission" date="2016-11" db="EMBL/GenBank/DDBJ databases">
        <authorList>
            <person name="Jaros S."/>
            <person name="Januszkiewicz K."/>
            <person name="Wedrychowicz H."/>
        </authorList>
    </citation>
    <scope>NUCLEOTIDE SEQUENCE [LARGE SCALE GENOMIC DNA]</scope>
    <source>
        <strain evidence="5 7">DSM 784</strain>
    </source>
</reference>
<sequence length="442" mass="48654">MIHNEEHIFQLILEKLSGEISQENLDYLNKAAAEDPNVQRCLDEMEDALKAAGPGFMNDLYNEMAWGKVVSLLEADPGEGMKIGERGLELSEEQLKSMEEERRTGKQSAEKLVQTPSASAIPEEPLEAFPEDFLEQVNNIKKSPAKRWLAAASFLLIISIGLFFLVSGNKRAPNGGMANAGSAGMVKLLLDNGDTISLPENNSEDIAAQQAKLHPVPGQLTFTSTGSANGWNTLLVPTGRDYRVVLADGSQVHLNAFSRLRFPFAFNGSTRDVYLEGEAYFNIAPDAGHPFIVHTGAIDTRVLGTAFNINAYSDSMVVTSLVQGRVSTARSHEPAVLLKPGMETVYSAGHSQVMRAFDENITLGWRKGEYTYYNQSLRSLDAVVRHWYGKTLVFEDTALTHKKLTGVIERDHPVTEFLDGLKKTSGISYHITAEKIYLSSNN</sequence>
<accession>A0A1K1RNB1</accession>
<dbReference type="Proteomes" id="UP000183788">
    <property type="component" value="Unassembled WGS sequence"/>
</dbReference>
<feature type="transmembrane region" description="Helical" evidence="2">
    <location>
        <begin position="148"/>
        <end position="166"/>
    </location>
</feature>
<evidence type="ECO:0000256" key="2">
    <source>
        <dbReference type="SAM" id="Phobius"/>
    </source>
</evidence>
<feature type="domain" description="Protein FecR C-terminal" evidence="4">
    <location>
        <begin position="370"/>
        <end position="437"/>
    </location>
</feature>
<dbReference type="STRING" id="1004.SAMN05661012_03989"/>
<feature type="domain" description="FecR protein" evidence="3">
    <location>
        <begin position="236"/>
        <end position="326"/>
    </location>
</feature>
<dbReference type="Gene3D" id="3.55.50.30">
    <property type="match status" value="1"/>
</dbReference>
<dbReference type="PANTHER" id="PTHR30273:SF2">
    <property type="entry name" value="PROTEIN FECR"/>
    <property type="match status" value="1"/>
</dbReference>
<dbReference type="EMBL" id="FPIZ01000013">
    <property type="protein sequence ID" value="SFW73300.1"/>
    <property type="molecule type" value="Genomic_DNA"/>
</dbReference>
<dbReference type="EMBL" id="CP140154">
    <property type="protein sequence ID" value="WQG91738.1"/>
    <property type="molecule type" value="Genomic_DNA"/>
</dbReference>
<keyword evidence="8" id="KW-1185">Reference proteome</keyword>
<dbReference type="InterPro" id="IPR012373">
    <property type="entry name" value="Ferrdict_sens_TM"/>
</dbReference>
<dbReference type="InterPro" id="IPR006860">
    <property type="entry name" value="FecR"/>
</dbReference>
<gene>
    <name evidence="5" type="ORF">SAMN05661012_03989</name>
    <name evidence="6" type="ORF">SR876_09495</name>
</gene>
<dbReference type="PANTHER" id="PTHR30273">
    <property type="entry name" value="PERIPLASMIC SIGNAL SENSOR AND SIGMA FACTOR ACTIVATOR FECR-RELATED"/>
    <property type="match status" value="1"/>
</dbReference>
<keyword evidence="2" id="KW-0472">Membrane</keyword>
<reference evidence="6 8" key="2">
    <citation type="submission" date="2023-11" db="EMBL/GenBank/DDBJ databases">
        <title>MicrobeMod: A computational toolkit for identifying prokaryotic methylation and restriction-modification with nanopore sequencing.</title>
        <authorList>
            <person name="Crits-Christoph A."/>
            <person name="Kang S.C."/>
            <person name="Lee H."/>
            <person name="Ostrov N."/>
        </authorList>
    </citation>
    <scope>NUCLEOTIDE SEQUENCE [LARGE SCALE GENOMIC DNA]</scope>
    <source>
        <strain evidence="6 8">ATCC 23090</strain>
    </source>
</reference>
<protein>
    <submittedName>
        <fullName evidence="6">FecR domain-containing protein</fullName>
    </submittedName>
    <submittedName>
        <fullName evidence="5">FecR family protein</fullName>
    </submittedName>
</protein>
<keyword evidence="2" id="KW-1133">Transmembrane helix</keyword>
<dbReference type="InterPro" id="IPR032508">
    <property type="entry name" value="FecR_C"/>
</dbReference>
<proteinExistence type="predicted"/>
<name>A0A1K1RNB1_9BACT</name>
<evidence type="ECO:0000256" key="1">
    <source>
        <dbReference type="SAM" id="MobiDB-lite"/>
    </source>
</evidence>
<dbReference type="Pfam" id="PF04773">
    <property type="entry name" value="FecR"/>
    <property type="match status" value="1"/>
</dbReference>
<evidence type="ECO:0000313" key="6">
    <source>
        <dbReference type="EMBL" id="WQG91738.1"/>
    </source>
</evidence>
<feature type="region of interest" description="Disordered" evidence="1">
    <location>
        <begin position="95"/>
        <end position="118"/>
    </location>
</feature>